<evidence type="ECO:0000313" key="1">
    <source>
        <dbReference type="EMBL" id="CAB1458257.1"/>
    </source>
</evidence>
<dbReference type="Proteomes" id="UP001153269">
    <property type="component" value="Unassembled WGS sequence"/>
</dbReference>
<evidence type="ECO:0000313" key="2">
    <source>
        <dbReference type="Proteomes" id="UP001153269"/>
    </source>
</evidence>
<name>A0A9N7VS45_PLEPL</name>
<keyword evidence="2" id="KW-1185">Reference proteome</keyword>
<sequence length="83" mass="9343">MLELGRVDFECEEVRFWFFWKKIGFSSHSGKQSGKDKDLIGRWCAAEAPQLLSIISLLSPVIRLSARLLAARDGEAAVCLDRC</sequence>
<reference evidence="1" key="1">
    <citation type="submission" date="2020-03" db="EMBL/GenBank/DDBJ databases">
        <authorList>
            <person name="Weist P."/>
        </authorList>
    </citation>
    <scope>NUCLEOTIDE SEQUENCE</scope>
</reference>
<gene>
    <name evidence="1" type="ORF">PLEPLA_LOCUS46087</name>
</gene>
<accession>A0A9N7VS45</accession>
<organism evidence="1 2">
    <name type="scientific">Pleuronectes platessa</name>
    <name type="common">European plaice</name>
    <dbReference type="NCBI Taxonomy" id="8262"/>
    <lineage>
        <taxon>Eukaryota</taxon>
        <taxon>Metazoa</taxon>
        <taxon>Chordata</taxon>
        <taxon>Craniata</taxon>
        <taxon>Vertebrata</taxon>
        <taxon>Euteleostomi</taxon>
        <taxon>Actinopterygii</taxon>
        <taxon>Neopterygii</taxon>
        <taxon>Teleostei</taxon>
        <taxon>Neoteleostei</taxon>
        <taxon>Acanthomorphata</taxon>
        <taxon>Carangaria</taxon>
        <taxon>Pleuronectiformes</taxon>
        <taxon>Pleuronectoidei</taxon>
        <taxon>Pleuronectidae</taxon>
        <taxon>Pleuronectes</taxon>
    </lineage>
</organism>
<protein>
    <submittedName>
        <fullName evidence="1">Uncharacterized protein</fullName>
    </submittedName>
</protein>
<proteinExistence type="predicted"/>
<comment type="caution">
    <text evidence="1">The sequence shown here is derived from an EMBL/GenBank/DDBJ whole genome shotgun (WGS) entry which is preliminary data.</text>
</comment>
<dbReference type="AlphaFoldDB" id="A0A9N7VS45"/>
<dbReference type="EMBL" id="CADEAL010004380">
    <property type="protein sequence ID" value="CAB1458257.1"/>
    <property type="molecule type" value="Genomic_DNA"/>
</dbReference>